<sequence>MLHEQPSYQQQLESLVLKKPRFMERSIVIQMSLDSHTHLHDQVMKLQDDSWRVLQLGAGGEKRLTAIHAIADRQLDSVDSDMLTCGLVDVSAECDSFQ</sequence>
<reference evidence="1 2" key="1">
    <citation type="submission" date="2018-08" db="EMBL/GenBank/DDBJ databases">
        <title>Aphanomyces genome sequencing and annotation.</title>
        <authorList>
            <person name="Minardi D."/>
            <person name="Oidtmann B."/>
            <person name="Van Der Giezen M."/>
            <person name="Studholme D.J."/>
        </authorList>
    </citation>
    <scope>NUCLEOTIDE SEQUENCE [LARGE SCALE GENOMIC DNA]</scope>
    <source>
        <strain evidence="1 2">SA</strain>
    </source>
</reference>
<gene>
    <name evidence="1" type="ORF">DYB38_013403</name>
</gene>
<organism evidence="1 2">
    <name type="scientific">Aphanomyces astaci</name>
    <name type="common">Crayfish plague agent</name>
    <dbReference type="NCBI Taxonomy" id="112090"/>
    <lineage>
        <taxon>Eukaryota</taxon>
        <taxon>Sar</taxon>
        <taxon>Stramenopiles</taxon>
        <taxon>Oomycota</taxon>
        <taxon>Saprolegniomycetes</taxon>
        <taxon>Saprolegniales</taxon>
        <taxon>Verrucalvaceae</taxon>
        <taxon>Aphanomyces</taxon>
    </lineage>
</organism>
<protein>
    <submittedName>
        <fullName evidence="1">Uncharacterized protein</fullName>
    </submittedName>
</protein>
<dbReference type="Proteomes" id="UP000265716">
    <property type="component" value="Unassembled WGS sequence"/>
</dbReference>
<proteinExistence type="predicted"/>
<dbReference type="AlphaFoldDB" id="A0A397C8C2"/>
<comment type="caution">
    <text evidence="1">The sequence shown here is derived from an EMBL/GenBank/DDBJ whole genome shotgun (WGS) entry which is preliminary data.</text>
</comment>
<evidence type="ECO:0000313" key="1">
    <source>
        <dbReference type="EMBL" id="RHY38119.1"/>
    </source>
</evidence>
<name>A0A397C8C2_APHAT</name>
<dbReference type="VEuPathDB" id="FungiDB:H257_04434"/>
<accession>A0A397C8C2</accession>
<evidence type="ECO:0000313" key="2">
    <source>
        <dbReference type="Proteomes" id="UP000265716"/>
    </source>
</evidence>
<dbReference type="EMBL" id="QUTC01011864">
    <property type="protein sequence ID" value="RHY38119.1"/>
    <property type="molecule type" value="Genomic_DNA"/>
</dbReference>